<keyword evidence="2" id="KW-1185">Reference proteome</keyword>
<name>A0A6A5WHG2_9PLEO</name>
<sequence length="213" mass="23651">METSLAPRILPKLSIWDFAVSLASLGLSLRSLSTPTRDHEDIGLSFTDHRIACKCAFLISPGWRRAGVGLLSFGRGAFPCRPEMPRTPAGWFRCRDGRPRLRLMHAKPPPMLQLRSPSPTLRELTGEVVTVVESLSDHFFFVYIFKKLATFQYLYTPPAAQSSTASNPIISLLGPGFSCVAQSSDASERHFSSPLLPRLHKLLVFLLRGRSIS</sequence>
<reference evidence="1" key="1">
    <citation type="journal article" date="2020" name="Stud. Mycol.">
        <title>101 Dothideomycetes genomes: a test case for predicting lifestyles and emergence of pathogens.</title>
        <authorList>
            <person name="Haridas S."/>
            <person name="Albert R."/>
            <person name="Binder M."/>
            <person name="Bloem J."/>
            <person name="Labutti K."/>
            <person name="Salamov A."/>
            <person name="Andreopoulos B."/>
            <person name="Baker S."/>
            <person name="Barry K."/>
            <person name="Bills G."/>
            <person name="Bluhm B."/>
            <person name="Cannon C."/>
            <person name="Castanera R."/>
            <person name="Culley D."/>
            <person name="Daum C."/>
            <person name="Ezra D."/>
            <person name="Gonzalez J."/>
            <person name="Henrissat B."/>
            <person name="Kuo A."/>
            <person name="Liang C."/>
            <person name="Lipzen A."/>
            <person name="Lutzoni F."/>
            <person name="Magnuson J."/>
            <person name="Mondo S."/>
            <person name="Nolan M."/>
            <person name="Ohm R."/>
            <person name="Pangilinan J."/>
            <person name="Park H.-J."/>
            <person name="Ramirez L."/>
            <person name="Alfaro M."/>
            <person name="Sun H."/>
            <person name="Tritt A."/>
            <person name="Yoshinaga Y."/>
            <person name="Zwiers L.-H."/>
            <person name="Turgeon B."/>
            <person name="Goodwin S."/>
            <person name="Spatafora J."/>
            <person name="Crous P."/>
            <person name="Grigoriev I."/>
        </authorList>
    </citation>
    <scope>NUCLEOTIDE SEQUENCE</scope>
    <source>
        <strain evidence="1">CBS 123094</strain>
    </source>
</reference>
<dbReference type="AlphaFoldDB" id="A0A6A5WHG2"/>
<evidence type="ECO:0000313" key="1">
    <source>
        <dbReference type="EMBL" id="KAF1998595.1"/>
    </source>
</evidence>
<dbReference type="EMBL" id="ML977602">
    <property type="protein sequence ID" value="KAF1998595.1"/>
    <property type="molecule type" value="Genomic_DNA"/>
</dbReference>
<accession>A0A6A5WHG2</accession>
<gene>
    <name evidence="1" type="ORF">P154DRAFT_245553</name>
</gene>
<organism evidence="1 2">
    <name type="scientific">Amniculicola lignicola CBS 123094</name>
    <dbReference type="NCBI Taxonomy" id="1392246"/>
    <lineage>
        <taxon>Eukaryota</taxon>
        <taxon>Fungi</taxon>
        <taxon>Dikarya</taxon>
        <taxon>Ascomycota</taxon>
        <taxon>Pezizomycotina</taxon>
        <taxon>Dothideomycetes</taxon>
        <taxon>Pleosporomycetidae</taxon>
        <taxon>Pleosporales</taxon>
        <taxon>Amniculicolaceae</taxon>
        <taxon>Amniculicola</taxon>
    </lineage>
</organism>
<proteinExistence type="predicted"/>
<evidence type="ECO:0000313" key="2">
    <source>
        <dbReference type="Proteomes" id="UP000799779"/>
    </source>
</evidence>
<dbReference type="Proteomes" id="UP000799779">
    <property type="component" value="Unassembled WGS sequence"/>
</dbReference>
<protein>
    <submittedName>
        <fullName evidence="1">Uncharacterized protein</fullName>
    </submittedName>
</protein>